<feature type="domain" description="F-box associated beta-propeller type 1" evidence="1">
    <location>
        <begin position="107"/>
        <end position="298"/>
    </location>
</feature>
<proteinExistence type="predicted"/>
<reference evidence="3" key="2">
    <citation type="submission" date="2025-08" db="UniProtKB">
        <authorList>
            <consortium name="RefSeq"/>
        </authorList>
    </citation>
    <scope>IDENTIFICATION</scope>
    <source>
        <tissue evidence="3">Leaf</tissue>
    </source>
</reference>
<organism evidence="2 3">
    <name type="scientific">Camelina sativa</name>
    <name type="common">False flax</name>
    <name type="synonym">Myagrum sativum</name>
    <dbReference type="NCBI Taxonomy" id="90675"/>
    <lineage>
        <taxon>Eukaryota</taxon>
        <taxon>Viridiplantae</taxon>
        <taxon>Streptophyta</taxon>
        <taxon>Embryophyta</taxon>
        <taxon>Tracheophyta</taxon>
        <taxon>Spermatophyta</taxon>
        <taxon>Magnoliopsida</taxon>
        <taxon>eudicotyledons</taxon>
        <taxon>Gunneridae</taxon>
        <taxon>Pentapetalae</taxon>
        <taxon>rosids</taxon>
        <taxon>malvids</taxon>
        <taxon>Brassicales</taxon>
        <taxon>Brassicaceae</taxon>
        <taxon>Camelineae</taxon>
        <taxon>Camelina</taxon>
    </lineage>
</organism>
<dbReference type="InterPro" id="IPR050796">
    <property type="entry name" value="SCF_F-box_component"/>
</dbReference>
<accession>A0ABM0UHS0</accession>
<evidence type="ECO:0000259" key="1">
    <source>
        <dbReference type="Pfam" id="PF07734"/>
    </source>
</evidence>
<dbReference type="GeneID" id="104724540"/>
<sequence>MATMNNSPTTMMNEDVMLEIMSYCPATEMAKFRLLNKECNKRSYELSFINRNLHRTNSFFGYIFLYREVRNKKFAPYYWYHSSFVSVFDSKEKNRISLDIRPPCRNNAEIKACDTHHGILLCVKDDNLWGRIPHYIVCKPATKQYRLIPNPETRFHTVATGLMVVSSNPFRCKIIRFSYINAYNLSCEVYDSDSDAWKRLSNLESSEFYHRGVQPVSAYGCLHWLTEKNNVMRFCMRTETWSTFPVPDELVDDNCLLLVSYEGKLGVIHSRWGEGSNIWVLEKSFGTSWVRFEDVKIKALEDDISNEEPIWLPSNDTISRAASGKLGLYNMSNDNYRYLYTIPDFYYYLPFYSNFERVCLHKDDVE</sequence>
<keyword evidence="2" id="KW-1185">Reference proteome</keyword>
<name>A0ABM0UHS0_CAMSA</name>
<dbReference type="InterPro" id="IPR017451">
    <property type="entry name" value="F-box-assoc_interact_dom"/>
</dbReference>
<dbReference type="RefSeq" id="XP_010441343.1">
    <property type="nucleotide sequence ID" value="XM_010443041.2"/>
</dbReference>
<evidence type="ECO:0000313" key="2">
    <source>
        <dbReference type="Proteomes" id="UP000694864"/>
    </source>
</evidence>
<dbReference type="PANTHER" id="PTHR31672">
    <property type="entry name" value="BNACNNG10540D PROTEIN"/>
    <property type="match status" value="1"/>
</dbReference>
<dbReference type="NCBIfam" id="TIGR01640">
    <property type="entry name" value="F_box_assoc_1"/>
    <property type="match status" value="1"/>
</dbReference>
<gene>
    <name evidence="3" type="primary">LOC104724540</name>
</gene>
<dbReference type="InterPro" id="IPR006527">
    <property type="entry name" value="F-box-assoc_dom_typ1"/>
</dbReference>
<dbReference type="Proteomes" id="UP000694864">
    <property type="component" value="Chromosome 11"/>
</dbReference>
<reference evidence="2" key="1">
    <citation type="journal article" date="2014" name="Nat. Commun.">
        <title>The emerging biofuel crop Camelina sativa retains a highly undifferentiated hexaploid genome structure.</title>
        <authorList>
            <person name="Kagale S."/>
            <person name="Koh C."/>
            <person name="Nixon J."/>
            <person name="Bollina V."/>
            <person name="Clarke W.E."/>
            <person name="Tuteja R."/>
            <person name="Spillane C."/>
            <person name="Robinson S.J."/>
            <person name="Links M.G."/>
            <person name="Clarke C."/>
            <person name="Higgins E.E."/>
            <person name="Huebert T."/>
            <person name="Sharpe A.G."/>
            <person name="Parkin I.A."/>
        </authorList>
    </citation>
    <scope>NUCLEOTIDE SEQUENCE [LARGE SCALE GENOMIC DNA]</scope>
    <source>
        <strain evidence="2">cv. DH55</strain>
    </source>
</reference>
<dbReference type="Pfam" id="PF07734">
    <property type="entry name" value="FBA_1"/>
    <property type="match status" value="1"/>
</dbReference>
<evidence type="ECO:0000313" key="3">
    <source>
        <dbReference type="RefSeq" id="XP_010441343.1"/>
    </source>
</evidence>
<protein>
    <submittedName>
        <fullName evidence="3">F-box protein At5g49610-like</fullName>
    </submittedName>
</protein>